<name>A0A7S3CJR2_9SPIT</name>
<keyword evidence="1" id="KW-1133">Transmembrane helix</keyword>
<dbReference type="EMBL" id="HBIA01003654">
    <property type="protein sequence ID" value="CAE0230117.1"/>
    <property type="molecule type" value="Transcribed_RNA"/>
</dbReference>
<dbReference type="AlphaFoldDB" id="A0A7S3CJR2"/>
<feature type="transmembrane region" description="Helical" evidence="1">
    <location>
        <begin position="87"/>
        <end position="116"/>
    </location>
</feature>
<accession>A0A7S3CJR2</accession>
<evidence type="ECO:0000256" key="1">
    <source>
        <dbReference type="SAM" id="Phobius"/>
    </source>
</evidence>
<protein>
    <submittedName>
        <fullName evidence="2">Uncharacterized protein</fullName>
    </submittedName>
</protein>
<keyword evidence="1" id="KW-0812">Transmembrane</keyword>
<proteinExistence type="predicted"/>
<gene>
    <name evidence="2" type="ORF">SRAS04492_LOCUS1904</name>
</gene>
<evidence type="ECO:0000313" key="2">
    <source>
        <dbReference type="EMBL" id="CAE0230117.1"/>
    </source>
</evidence>
<sequence length="213" mass="24567">MTDRLVNDKPNKYSAYNAFGTQPLLQNQIFLKLLRLLSMNKSRSGVVDPHGANHMDNDHPTVAETETKFLYHSPIAKSSSRLHMLDIYTVGIFAGYFLVPSLNYLLLPCVFSLIVLPRRWVIMRNFCWHAKLVPSTEEVWLYKSGPGGVNVIVPVKCSALEKVDRSAITNELLWTFNIFDDKLIFRDQETNEFFVFDKQGVWNEDTLKHPLIY</sequence>
<keyword evidence="1" id="KW-0472">Membrane</keyword>
<reference evidence="2" key="1">
    <citation type="submission" date="2021-01" db="EMBL/GenBank/DDBJ databases">
        <authorList>
            <person name="Corre E."/>
            <person name="Pelletier E."/>
            <person name="Niang G."/>
            <person name="Scheremetjew M."/>
            <person name="Finn R."/>
            <person name="Kale V."/>
            <person name="Holt S."/>
            <person name="Cochrane G."/>
            <person name="Meng A."/>
            <person name="Brown T."/>
            <person name="Cohen L."/>
        </authorList>
    </citation>
    <scope>NUCLEOTIDE SEQUENCE</scope>
    <source>
        <strain evidence="2">Ras09</strain>
    </source>
</reference>
<organism evidence="2">
    <name type="scientific">Strombidium rassoulzadegani</name>
    <dbReference type="NCBI Taxonomy" id="1082188"/>
    <lineage>
        <taxon>Eukaryota</taxon>
        <taxon>Sar</taxon>
        <taxon>Alveolata</taxon>
        <taxon>Ciliophora</taxon>
        <taxon>Intramacronucleata</taxon>
        <taxon>Spirotrichea</taxon>
        <taxon>Oligotrichia</taxon>
        <taxon>Strombidiidae</taxon>
        <taxon>Strombidium</taxon>
    </lineage>
</organism>